<gene>
    <name evidence="2" type="ORF">OV287_02410</name>
</gene>
<organism evidence="2 3">
    <name type="scientific">Archangium lansingense</name>
    <dbReference type="NCBI Taxonomy" id="2995310"/>
    <lineage>
        <taxon>Bacteria</taxon>
        <taxon>Pseudomonadati</taxon>
        <taxon>Myxococcota</taxon>
        <taxon>Myxococcia</taxon>
        <taxon>Myxococcales</taxon>
        <taxon>Cystobacterineae</taxon>
        <taxon>Archangiaceae</taxon>
        <taxon>Archangium</taxon>
    </lineage>
</organism>
<keyword evidence="1" id="KW-0812">Transmembrane</keyword>
<feature type="transmembrane region" description="Helical" evidence="1">
    <location>
        <begin position="63"/>
        <end position="87"/>
    </location>
</feature>
<dbReference type="Proteomes" id="UP001207654">
    <property type="component" value="Unassembled WGS sequence"/>
</dbReference>
<keyword evidence="3" id="KW-1185">Reference proteome</keyword>
<dbReference type="RefSeq" id="WP_267532337.1">
    <property type="nucleotide sequence ID" value="NZ_JAPNKA010000001.1"/>
</dbReference>
<name>A0ABT3ZVA4_9BACT</name>
<sequence>MESQMDGASSGIGFIGAIFYLGFAALMIASMWKINIKAGQPGWACLVPFYNIIVLLKIAGKPAWWLVLFFIPFVNFVIAILMTVSLANAFGKGIGFAVGLMLLGFVFYPMLAFGDAEYQGPGGAGGQPQFRPAM</sequence>
<reference evidence="2 3" key="1">
    <citation type="submission" date="2022-11" db="EMBL/GenBank/DDBJ databases">
        <title>Minimal conservation of predation-associated metabolite biosynthetic gene clusters underscores biosynthetic potential of Myxococcota including descriptions for ten novel species: Archangium lansinium sp. nov., Myxococcus landrumus sp. nov., Nannocystis bai.</title>
        <authorList>
            <person name="Ahearne A."/>
            <person name="Stevens C."/>
            <person name="Phillips K."/>
        </authorList>
    </citation>
    <scope>NUCLEOTIDE SEQUENCE [LARGE SCALE GENOMIC DNA]</scope>
    <source>
        <strain evidence="2 3">MIWBW</strain>
    </source>
</reference>
<feature type="transmembrane region" description="Helical" evidence="1">
    <location>
        <begin position="12"/>
        <end position="32"/>
    </location>
</feature>
<dbReference type="Pfam" id="PF18936">
    <property type="entry name" value="DUF5684"/>
    <property type="match status" value="1"/>
</dbReference>
<keyword evidence="1" id="KW-0472">Membrane</keyword>
<proteinExistence type="predicted"/>
<evidence type="ECO:0000313" key="3">
    <source>
        <dbReference type="Proteomes" id="UP001207654"/>
    </source>
</evidence>
<evidence type="ECO:0000313" key="2">
    <source>
        <dbReference type="EMBL" id="MCY1073325.1"/>
    </source>
</evidence>
<protein>
    <submittedName>
        <fullName evidence="2">DUF5684 domain-containing protein</fullName>
    </submittedName>
</protein>
<dbReference type="InterPro" id="IPR043739">
    <property type="entry name" value="DUF5684"/>
</dbReference>
<keyword evidence="1" id="KW-1133">Transmembrane helix</keyword>
<feature type="transmembrane region" description="Helical" evidence="1">
    <location>
        <begin position="93"/>
        <end position="111"/>
    </location>
</feature>
<accession>A0ABT3ZVA4</accession>
<dbReference type="EMBL" id="JAPNKA010000001">
    <property type="protein sequence ID" value="MCY1073325.1"/>
    <property type="molecule type" value="Genomic_DNA"/>
</dbReference>
<comment type="caution">
    <text evidence="2">The sequence shown here is derived from an EMBL/GenBank/DDBJ whole genome shotgun (WGS) entry which is preliminary data.</text>
</comment>
<evidence type="ECO:0000256" key="1">
    <source>
        <dbReference type="SAM" id="Phobius"/>
    </source>
</evidence>